<organism evidence="2 3">
    <name type="scientific">Puccinia graminis f. sp. tritici</name>
    <dbReference type="NCBI Taxonomy" id="56615"/>
    <lineage>
        <taxon>Eukaryota</taxon>
        <taxon>Fungi</taxon>
        <taxon>Dikarya</taxon>
        <taxon>Basidiomycota</taxon>
        <taxon>Pucciniomycotina</taxon>
        <taxon>Pucciniomycetes</taxon>
        <taxon>Pucciniales</taxon>
        <taxon>Pucciniaceae</taxon>
        <taxon>Puccinia</taxon>
    </lineage>
</organism>
<dbReference type="AlphaFoldDB" id="A0A5B0MWP4"/>
<feature type="region of interest" description="Disordered" evidence="1">
    <location>
        <begin position="18"/>
        <end position="52"/>
    </location>
</feature>
<evidence type="ECO:0000313" key="2">
    <source>
        <dbReference type="EMBL" id="KAA1080594.1"/>
    </source>
</evidence>
<dbReference type="Proteomes" id="UP000324748">
    <property type="component" value="Unassembled WGS sequence"/>
</dbReference>
<name>A0A5B0MWP4_PUCGR</name>
<proteinExistence type="predicted"/>
<feature type="compositionally biased region" description="Low complexity" evidence="1">
    <location>
        <begin position="19"/>
        <end position="32"/>
    </location>
</feature>
<dbReference type="EMBL" id="VSWC01000131">
    <property type="protein sequence ID" value="KAA1080594.1"/>
    <property type="molecule type" value="Genomic_DNA"/>
</dbReference>
<gene>
    <name evidence="2" type="ORF">PGT21_013982</name>
</gene>
<comment type="caution">
    <text evidence="2">The sequence shown here is derived from an EMBL/GenBank/DDBJ whole genome shotgun (WGS) entry which is preliminary data.</text>
</comment>
<evidence type="ECO:0000313" key="3">
    <source>
        <dbReference type="Proteomes" id="UP000324748"/>
    </source>
</evidence>
<keyword evidence="3" id="KW-1185">Reference proteome</keyword>
<sequence length="52" mass="5939">MCSADTLQKCTRINQIEGDIIPPDNNRPINPRSIDSRGSLAQSERREERSRL</sequence>
<protein>
    <submittedName>
        <fullName evidence="2">Uncharacterized protein</fullName>
    </submittedName>
</protein>
<feature type="compositionally biased region" description="Basic and acidic residues" evidence="1">
    <location>
        <begin position="43"/>
        <end position="52"/>
    </location>
</feature>
<reference evidence="2 3" key="1">
    <citation type="submission" date="2019-05" db="EMBL/GenBank/DDBJ databases">
        <title>Emergence of the Ug99 lineage of the wheat stem rust pathogen through somatic hybridization.</title>
        <authorList>
            <person name="Li F."/>
            <person name="Upadhyaya N.M."/>
            <person name="Sperschneider J."/>
            <person name="Matny O."/>
            <person name="Nguyen-Phuc H."/>
            <person name="Mago R."/>
            <person name="Raley C."/>
            <person name="Miller M.E."/>
            <person name="Silverstein K.A.T."/>
            <person name="Henningsen E."/>
            <person name="Hirsch C.D."/>
            <person name="Visser B."/>
            <person name="Pretorius Z.A."/>
            <person name="Steffenson B.J."/>
            <person name="Schwessinger B."/>
            <person name="Dodds P.N."/>
            <person name="Figueroa M."/>
        </authorList>
    </citation>
    <scope>NUCLEOTIDE SEQUENCE [LARGE SCALE GENOMIC DNA]</scope>
    <source>
        <strain evidence="2">21-0</strain>
    </source>
</reference>
<evidence type="ECO:0000256" key="1">
    <source>
        <dbReference type="SAM" id="MobiDB-lite"/>
    </source>
</evidence>
<accession>A0A5B0MWP4</accession>